<proteinExistence type="predicted"/>
<evidence type="ECO:0000256" key="1">
    <source>
        <dbReference type="SAM" id="SignalP"/>
    </source>
</evidence>
<keyword evidence="3" id="KW-1185">Reference proteome</keyword>
<evidence type="ECO:0008006" key="4">
    <source>
        <dbReference type="Google" id="ProtNLM"/>
    </source>
</evidence>
<reference evidence="2 3" key="1">
    <citation type="submission" date="2016-10" db="EMBL/GenBank/DDBJ databases">
        <authorList>
            <person name="de Groot N.N."/>
        </authorList>
    </citation>
    <scope>NUCLEOTIDE SEQUENCE [LARGE SCALE GENOMIC DNA]</scope>
    <source>
        <strain evidence="2 3">DSM 21228</strain>
    </source>
</reference>
<organism evidence="2 3">
    <name type="scientific">Thiothrix caldifontis</name>
    <dbReference type="NCBI Taxonomy" id="525918"/>
    <lineage>
        <taxon>Bacteria</taxon>
        <taxon>Pseudomonadati</taxon>
        <taxon>Pseudomonadota</taxon>
        <taxon>Gammaproteobacteria</taxon>
        <taxon>Thiotrichales</taxon>
        <taxon>Thiotrichaceae</taxon>
        <taxon>Thiothrix</taxon>
    </lineage>
</organism>
<feature type="signal peptide" evidence="1">
    <location>
        <begin position="1"/>
        <end position="27"/>
    </location>
</feature>
<dbReference type="RefSeq" id="WP_093065446.1">
    <property type="nucleotide sequence ID" value="NZ_FNQP01000003.1"/>
</dbReference>
<protein>
    <recommendedName>
        <fullName evidence="4">Pilus formation protein N-terminal domain-containing protein</fullName>
    </recommendedName>
</protein>
<dbReference type="Proteomes" id="UP000199397">
    <property type="component" value="Unassembled WGS sequence"/>
</dbReference>
<evidence type="ECO:0000313" key="2">
    <source>
        <dbReference type="EMBL" id="SDZ98936.1"/>
    </source>
</evidence>
<dbReference type="EMBL" id="FNQP01000003">
    <property type="protein sequence ID" value="SDZ98936.1"/>
    <property type="molecule type" value="Genomic_DNA"/>
</dbReference>
<dbReference type="AlphaFoldDB" id="A0A1H3XHW3"/>
<dbReference type="STRING" id="525918.SAMN05660964_00700"/>
<feature type="chain" id="PRO_5011788214" description="Pilus formation protein N-terminal domain-containing protein" evidence="1">
    <location>
        <begin position="28"/>
        <end position="104"/>
    </location>
</feature>
<name>A0A1H3XHW3_9GAMM</name>
<evidence type="ECO:0000313" key="3">
    <source>
        <dbReference type="Proteomes" id="UP000199397"/>
    </source>
</evidence>
<gene>
    <name evidence="2" type="ORF">SAMN05660964_00700</name>
</gene>
<keyword evidence="1" id="KW-0732">Signal</keyword>
<accession>A0A1H3XHW3</accession>
<sequence length="104" mass="10882">MNRLARLGLTSAALLLALSGTFTSEYASAEAALNQPAHVHFTIKVQEVLTVNLRGNHLDVGSNNGNILLVNDNLNTANMLPLSGNTIASVVVRSQDGGFVVATP</sequence>